<feature type="non-terminal residue" evidence="1">
    <location>
        <position position="39"/>
    </location>
</feature>
<protein>
    <submittedName>
        <fullName evidence="1">Uncharacterized protein</fullName>
    </submittedName>
</protein>
<dbReference type="EMBL" id="UINC01090444">
    <property type="protein sequence ID" value="SVC42397.1"/>
    <property type="molecule type" value="Genomic_DNA"/>
</dbReference>
<gene>
    <name evidence="1" type="ORF">METZ01_LOCUS295251</name>
</gene>
<name>A0A382M3Y9_9ZZZZ</name>
<sequence length="39" mass="4345">MTNYTAGPGPLDGSKRRLKLNDKIKALNSSRVFKKITPK</sequence>
<reference evidence="1" key="1">
    <citation type="submission" date="2018-05" db="EMBL/GenBank/DDBJ databases">
        <authorList>
            <person name="Lanie J.A."/>
            <person name="Ng W.-L."/>
            <person name="Kazmierczak K.M."/>
            <person name="Andrzejewski T.M."/>
            <person name="Davidsen T.M."/>
            <person name="Wayne K.J."/>
            <person name="Tettelin H."/>
            <person name="Glass J.I."/>
            <person name="Rusch D."/>
            <person name="Podicherti R."/>
            <person name="Tsui H.-C.T."/>
            <person name="Winkler M.E."/>
        </authorList>
    </citation>
    <scope>NUCLEOTIDE SEQUENCE</scope>
</reference>
<dbReference type="AlphaFoldDB" id="A0A382M3Y9"/>
<accession>A0A382M3Y9</accession>
<proteinExistence type="predicted"/>
<organism evidence="1">
    <name type="scientific">marine metagenome</name>
    <dbReference type="NCBI Taxonomy" id="408172"/>
    <lineage>
        <taxon>unclassified sequences</taxon>
        <taxon>metagenomes</taxon>
        <taxon>ecological metagenomes</taxon>
    </lineage>
</organism>
<evidence type="ECO:0000313" key="1">
    <source>
        <dbReference type="EMBL" id="SVC42397.1"/>
    </source>
</evidence>